<sequence length="63" mass="6893">MSCAKFIGIALIMAECCNNLGVGKTCTIVAAEIPETKNITYIQLDFLFQRNTPTRQTGVVGKR</sequence>
<keyword evidence="1" id="KW-0732">Signal</keyword>
<dbReference type="AlphaFoldDB" id="A0AAN6TSM6"/>
<proteinExistence type="predicted"/>
<reference evidence="2" key="2">
    <citation type="submission" date="2023-05" db="EMBL/GenBank/DDBJ databases">
        <authorList>
            <consortium name="Lawrence Berkeley National Laboratory"/>
            <person name="Steindorff A."/>
            <person name="Hensen N."/>
            <person name="Bonometti L."/>
            <person name="Westerberg I."/>
            <person name="Brannstrom I.O."/>
            <person name="Guillou S."/>
            <person name="Cros-Aarteil S."/>
            <person name="Calhoun S."/>
            <person name="Haridas S."/>
            <person name="Kuo A."/>
            <person name="Mondo S."/>
            <person name="Pangilinan J."/>
            <person name="Riley R."/>
            <person name="Labutti K."/>
            <person name="Andreopoulos B."/>
            <person name="Lipzen A."/>
            <person name="Chen C."/>
            <person name="Yanf M."/>
            <person name="Daum C."/>
            <person name="Ng V."/>
            <person name="Clum A."/>
            <person name="Ohm R."/>
            <person name="Martin F."/>
            <person name="Silar P."/>
            <person name="Natvig D."/>
            <person name="Lalanne C."/>
            <person name="Gautier V."/>
            <person name="Ament-Velasquez S.L."/>
            <person name="Kruys A."/>
            <person name="Hutchinson M.I."/>
            <person name="Powell A.J."/>
            <person name="Barry K."/>
            <person name="Miller A.N."/>
            <person name="Grigoriev I.V."/>
            <person name="Debuchy R."/>
            <person name="Gladieux P."/>
            <person name="Thoren M.H."/>
            <person name="Johannesson H."/>
        </authorList>
    </citation>
    <scope>NUCLEOTIDE SEQUENCE</scope>
    <source>
        <strain evidence="2">CBS 731.68</strain>
    </source>
</reference>
<gene>
    <name evidence="2" type="ORF">N657DRAFT_649878</name>
</gene>
<dbReference type="GeneID" id="87830587"/>
<evidence type="ECO:0000256" key="1">
    <source>
        <dbReference type="SAM" id="SignalP"/>
    </source>
</evidence>
<feature type="signal peptide" evidence="1">
    <location>
        <begin position="1"/>
        <end position="19"/>
    </location>
</feature>
<reference evidence="2" key="1">
    <citation type="journal article" date="2023" name="Mol. Phylogenet. Evol.">
        <title>Genome-scale phylogeny and comparative genomics of the fungal order Sordariales.</title>
        <authorList>
            <person name="Hensen N."/>
            <person name="Bonometti L."/>
            <person name="Westerberg I."/>
            <person name="Brannstrom I.O."/>
            <person name="Guillou S."/>
            <person name="Cros-Aarteil S."/>
            <person name="Calhoun S."/>
            <person name="Haridas S."/>
            <person name="Kuo A."/>
            <person name="Mondo S."/>
            <person name="Pangilinan J."/>
            <person name="Riley R."/>
            <person name="LaButti K."/>
            <person name="Andreopoulos B."/>
            <person name="Lipzen A."/>
            <person name="Chen C."/>
            <person name="Yan M."/>
            <person name="Daum C."/>
            <person name="Ng V."/>
            <person name="Clum A."/>
            <person name="Steindorff A."/>
            <person name="Ohm R.A."/>
            <person name="Martin F."/>
            <person name="Silar P."/>
            <person name="Natvig D.O."/>
            <person name="Lalanne C."/>
            <person name="Gautier V."/>
            <person name="Ament-Velasquez S.L."/>
            <person name="Kruys A."/>
            <person name="Hutchinson M.I."/>
            <person name="Powell A.J."/>
            <person name="Barry K."/>
            <person name="Miller A.N."/>
            <person name="Grigoriev I.V."/>
            <person name="Debuchy R."/>
            <person name="Gladieux P."/>
            <person name="Hiltunen Thoren M."/>
            <person name="Johannesson H."/>
        </authorList>
    </citation>
    <scope>NUCLEOTIDE SEQUENCE</scope>
    <source>
        <strain evidence="2">CBS 731.68</strain>
    </source>
</reference>
<dbReference type="RefSeq" id="XP_062643502.1">
    <property type="nucleotide sequence ID" value="XM_062793818.1"/>
</dbReference>
<comment type="caution">
    <text evidence="2">The sequence shown here is derived from an EMBL/GenBank/DDBJ whole genome shotgun (WGS) entry which is preliminary data.</text>
</comment>
<evidence type="ECO:0000313" key="2">
    <source>
        <dbReference type="EMBL" id="KAK4119729.1"/>
    </source>
</evidence>
<evidence type="ECO:0008006" key="4">
    <source>
        <dbReference type="Google" id="ProtNLM"/>
    </source>
</evidence>
<evidence type="ECO:0000313" key="3">
    <source>
        <dbReference type="Proteomes" id="UP001302602"/>
    </source>
</evidence>
<keyword evidence="3" id="KW-1185">Reference proteome</keyword>
<feature type="chain" id="PRO_5043038683" description="Secreted protein" evidence="1">
    <location>
        <begin position="20"/>
        <end position="63"/>
    </location>
</feature>
<dbReference type="Proteomes" id="UP001302602">
    <property type="component" value="Unassembled WGS sequence"/>
</dbReference>
<accession>A0AAN6TSM6</accession>
<organism evidence="2 3">
    <name type="scientific">Parathielavia appendiculata</name>
    <dbReference type="NCBI Taxonomy" id="2587402"/>
    <lineage>
        <taxon>Eukaryota</taxon>
        <taxon>Fungi</taxon>
        <taxon>Dikarya</taxon>
        <taxon>Ascomycota</taxon>
        <taxon>Pezizomycotina</taxon>
        <taxon>Sordariomycetes</taxon>
        <taxon>Sordariomycetidae</taxon>
        <taxon>Sordariales</taxon>
        <taxon>Chaetomiaceae</taxon>
        <taxon>Parathielavia</taxon>
    </lineage>
</organism>
<name>A0AAN6TSM6_9PEZI</name>
<protein>
    <recommendedName>
        <fullName evidence="4">Secreted protein</fullName>
    </recommendedName>
</protein>
<dbReference type="EMBL" id="MU853245">
    <property type="protein sequence ID" value="KAK4119729.1"/>
    <property type="molecule type" value="Genomic_DNA"/>
</dbReference>